<dbReference type="InterPro" id="IPR012132">
    <property type="entry name" value="GMC_OxRdtase"/>
</dbReference>
<dbReference type="InterPro" id="IPR036188">
    <property type="entry name" value="FAD/NAD-bd_sf"/>
</dbReference>
<evidence type="ECO:0000313" key="3">
    <source>
        <dbReference type="Proteomes" id="UP001353858"/>
    </source>
</evidence>
<dbReference type="GO" id="GO:0016491">
    <property type="term" value="F:oxidoreductase activity"/>
    <property type="evidence" value="ECO:0007669"/>
    <property type="project" value="TreeGrafter"/>
</dbReference>
<dbReference type="Gene3D" id="3.30.560.10">
    <property type="entry name" value="Glucose Oxidase, domain 3"/>
    <property type="match status" value="1"/>
</dbReference>
<protein>
    <recommendedName>
        <fullName evidence="4">Glucose-methanol-choline oxidoreductase N-terminal domain-containing protein</fullName>
    </recommendedName>
</protein>
<sequence>MINLYFFIDCGTFDHIIIGAGAAGAVAANRLSEDSVRQILLVEADSPETNFADIPAMLSFLQELEYNWNYETLPQANACLGLVGNKCKYHSGK</sequence>
<evidence type="ECO:0000313" key="2">
    <source>
        <dbReference type="EMBL" id="KAK4887887.1"/>
    </source>
</evidence>
<evidence type="ECO:0000256" key="1">
    <source>
        <dbReference type="ARBA" id="ARBA00010790"/>
    </source>
</evidence>
<dbReference type="Proteomes" id="UP001353858">
    <property type="component" value="Unassembled WGS sequence"/>
</dbReference>
<organism evidence="2 3">
    <name type="scientific">Aquatica leii</name>
    <dbReference type="NCBI Taxonomy" id="1421715"/>
    <lineage>
        <taxon>Eukaryota</taxon>
        <taxon>Metazoa</taxon>
        <taxon>Ecdysozoa</taxon>
        <taxon>Arthropoda</taxon>
        <taxon>Hexapoda</taxon>
        <taxon>Insecta</taxon>
        <taxon>Pterygota</taxon>
        <taxon>Neoptera</taxon>
        <taxon>Endopterygota</taxon>
        <taxon>Coleoptera</taxon>
        <taxon>Polyphaga</taxon>
        <taxon>Elateriformia</taxon>
        <taxon>Elateroidea</taxon>
        <taxon>Lampyridae</taxon>
        <taxon>Luciolinae</taxon>
        <taxon>Aquatica</taxon>
    </lineage>
</organism>
<dbReference type="Pfam" id="PF13450">
    <property type="entry name" value="NAD_binding_8"/>
    <property type="match status" value="1"/>
</dbReference>
<keyword evidence="3" id="KW-1185">Reference proteome</keyword>
<dbReference type="GO" id="GO:0050660">
    <property type="term" value="F:flavin adenine dinucleotide binding"/>
    <property type="evidence" value="ECO:0007669"/>
    <property type="project" value="InterPro"/>
</dbReference>
<proteinExistence type="inferred from homology"/>
<gene>
    <name evidence="2" type="ORF">RN001_004158</name>
</gene>
<comment type="similarity">
    <text evidence="1">Belongs to the GMC oxidoreductase family.</text>
</comment>
<name>A0AAN7QA65_9COLE</name>
<dbReference type="PANTHER" id="PTHR11552:SF147">
    <property type="entry name" value="CHOLINE DEHYDROGENASE, MITOCHONDRIAL"/>
    <property type="match status" value="1"/>
</dbReference>
<reference evidence="3" key="1">
    <citation type="submission" date="2023-01" db="EMBL/GenBank/DDBJ databases">
        <title>Key to firefly adult light organ development and bioluminescence: homeobox transcription factors regulate luciferase expression and transportation to peroxisome.</title>
        <authorList>
            <person name="Fu X."/>
        </authorList>
    </citation>
    <scope>NUCLEOTIDE SEQUENCE [LARGE SCALE GENOMIC DNA]</scope>
</reference>
<dbReference type="AlphaFoldDB" id="A0AAN7QA65"/>
<evidence type="ECO:0008006" key="4">
    <source>
        <dbReference type="Google" id="ProtNLM"/>
    </source>
</evidence>
<comment type="caution">
    <text evidence="2">The sequence shown here is derived from an EMBL/GenBank/DDBJ whole genome shotgun (WGS) entry which is preliminary data.</text>
</comment>
<dbReference type="PANTHER" id="PTHR11552">
    <property type="entry name" value="GLUCOSE-METHANOL-CHOLINE GMC OXIDOREDUCTASE"/>
    <property type="match status" value="1"/>
</dbReference>
<dbReference type="SUPFAM" id="SSF51905">
    <property type="entry name" value="FAD/NAD(P)-binding domain"/>
    <property type="match status" value="1"/>
</dbReference>
<dbReference type="Gene3D" id="3.50.50.60">
    <property type="entry name" value="FAD/NAD(P)-binding domain"/>
    <property type="match status" value="1"/>
</dbReference>
<accession>A0AAN7QA65</accession>
<dbReference type="EMBL" id="JARPUR010000001">
    <property type="protein sequence ID" value="KAK4887887.1"/>
    <property type="molecule type" value="Genomic_DNA"/>
</dbReference>